<evidence type="ECO:0000256" key="10">
    <source>
        <dbReference type="ARBA" id="ARBA00048988"/>
    </source>
</evidence>
<dbReference type="SUPFAM" id="SSF158702">
    <property type="entry name" value="Sec63 N-terminal domain-like"/>
    <property type="match status" value="1"/>
</dbReference>
<dbReference type="Pfam" id="PF00271">
    <property type="entry name" value="Helicase_C"/>
    <property type="match status" value="1"/>
</dbReference>
<dbReference type="InterPro" id="IPR052247">
    <property type="entry name" value="Meiotic_Crossover_Helicase"/>
</dbReference>
<feature type="region of interest" description="Disordered" evidence="11">
    <location>
        <begin position="863"/>
        <end position="903"/>
    </location>
</feature>
<dbReference type="GO" id="GO:0043138">
    <property type="term" value="F:3'-5' DNA helicase activity"/>
    <property type="evidence" value="ECO:0007669"/>
    <property type="project" value="UniProtKB-EC"/>
</dbReference>
<proteinExistence type="inferred from homology"/>
<dbReference type="GO" id="GO:0016787">
    <property type="term" value="F:hydrolase activity"/>
    <property type="evidence" value="ECO:0007669"/>
    <property type="project" value="UniProtKB-KW"/>
</dbReference>
<evidence type="ECO:0000256" key="8">
    <source>
        <dbReference type="ARBA" id="ARBA00034617"/>
    </source>
</evidence>
<dbReference type="Proteomes" id="UP000001357">
    <property type="component" value="Unassembled WGS sequence"/>
</dbReference>
<dbReference type="SUPFAM" id="SSF46785">
    <property type="entry name" value="Winged helix' DNA-binding domain"/>
    <property type="match status" value="1"/>
</dbReference>
<dbReference type="GO" id="GO:0003676">
    <property type="term" value="F:nucleic acid binding"/>
    <property type="evidence" value="ECO:0007669"/>
    <property type="project" value="InterPro"/>
</dbReference>
<dbReference type="EC" id="5.6.2.4" evidence="9"/>
<dbReference type="InterPro" id="IPR057842">
    <property type="entry name" value="WH_MER3"/>
</dbReference>
<feature type="domain" description="Helicase ATP-binding" evidence="12">
    <location>
        <begin position="74"/>
        <end position="234"/>
    </location>
</feature>
<evidence type="ECO:0000256" key="4">
    <source>
        <dbReference type="ARBA" id="ARBA00022806"/>
    </source>
</evidence>
<keyword evidence="2" id="KW-0547">Nucleotide-binding</keyword>
<evidence type="ECO:0000256" key="7">
    <source>
        <dbReference type="ARBA" id="ARBA00023254"/>
    </source>
</evidence>
<dbReference type="InterPro" id="IPR036390">
    <property type="entry name" value="WH_DNA-bd_sf"/>
</dbReference>
<dbReference type="CDD" id="cd18795">
    <property type="entry name" value="SF2_C_Ski2"/>
    <property type="match status" value="1"/>
</dbReference>
<dbReference type="Gene3D" id="3.40.50.300">
    <property type="entry name" value="P-loop containing nucleotide triphosphate hydrolases"/>
    <property type="match status" value="3"/>
</dbReference>
<evidence type="ECO:0000256" key="2">
    <source>
        <dbReference type="ARBA" id="ARBA00022741"/>
    </source>
</evidence>
<dbReference type="Pfam" id="PF23445">
    <property type="entry name" value="WHD_SNRNP200"/>
    <property type="match status" value="1"/>
</dbReference>
<comment type="similarity">
    <text evidence="1">Belongs to the helicase family. SKI2 subfamily.</text>
</comment>
<dbReference type="EMBL" id="CH991564">
    <property type="protein sequence ID" value="EDQ86655.1"/>
    <property type="molecule type" value="Genomic_DNA"/>
</dbReference>
<dbReference type="Pfam" id="PF00270">
    <property type="entry name" value="DEAD"/>
    <property type="match status" value="1"/>
</dbReference>
<comment type="catalytic activity">
    <reaction evidence="8">
        <text>Couples ATP hydrolysis with the unwinding of duplex DNA by translocating in the 3'-5' direction.</text>
        <dbReference type="EC" id="5.6.2.4"/>
    </reaction>
</comment>
<organism evidence="14 15">
    <name type="scientific">Monosiga brevicollis</name>
    <name type="common">Choanoflagellate</name>
    <dbReference type="NCBI Taxonomy" id="81824"/>
    <lineage>
        <taxon>Eukaryota</taxon>
        <taxon>Choanoflagellata</taxon>
        <taxon>Craspedida</taxon>
        <taxon>Salpingoecidae</taxon>
        <taxon>Monosiga</taxon>
    </lineage>
</organism>
<reference evidence="14 15" key="1">
    <citation type="journal article" date="2008" name="Nature">
        <title>The genome of the choanoflagellate Monosiga brevicollis and the origin of metazoans.</title>
        <authorList>
            <consortium name="JGI Sequencing"/>
            <person name="King N."/>
            <person name="Westbrook M.J."/>
            <person name="Young S.L."/>
            <person name="Kuo A."/>
            <person name="Abedin M."/>
            <person name="Chapman J."/>
            <person name="Fairclough S."/>
            <person name="Hellsten U."/>
            <person name="Isogai Y."/>
            <person name="Letunic I."/>
            <person name="Marr M."/>
            <person name="Pincus D."/>
            <person name="Putnam N."/>
            <person name="Rokas A."/>
            <person name="Wright K.J."/>
            <person name="Zuzow R."/>
            <person name="Dirks W."/>
            <person name="Good M."/>
            <person name="Goodstein D."/>
            <person name="Lemons D."/>
            <person name="Li W."/>
            <person name="Lyons J.B."/>
            <person name="Morris A."/>
            <person name="Nichols S."/>
            <person name="Richter D.J."/>
            <person name="Salamov A."/>
            <person name="Bork P."/>
            <person name="Lim W.A."/>
            <person name="Manning G."/>
            <person name="Miller W.T."/>
            <person name="McGinnis W."/>
            <person name="Shapiro H."/>
            <person name="Tjian R."/>
            <person name="Grigoriev I.V."/>
            <person name="Rokhsar D."/>
        </authorList>
    </citation>
    <scope>NUCLEOTIDE SEQUENCE [LARGE SCALE GENOMIC DNA]</scope>
    <source>
        <strain evidence="15">MX1 / ATCC 50154</strain>
    </source>
</reference>
<feature type="domain" description="Helicase C-terminal" evidence="13">
    <location>
        <begin position="269"/>
        <end position="480"/>
    </location>
</feature>
<evidence type="ECO:0000313" key="15">
    <source>
        <dbReference type="Proteomes" id="UP000001357"/>
    </source>
</evidence>
<dbReference type="PROSITE" id="PS51192">
    <property type="entry name" value="HELICASE_ATP_BIND_1"/>
    <property type="match status" value="1"/>
</dbReference>
<name>A9V745_MONBE</name>
<dbReference type="FunCoup" id="A9V745">
    <property type="interactions" value="360"/>
</dbReference>
<evidence type="ECO:0000259" key="12">
    <source>
        <dbReference type="PROSITE" id="PS51192"/>
    </source>
</evidence>
<dbReference type="GO" id="GO:0005634">
    <property type="term" value="C:nucleus"/>
    <property type="evidence" value="ECO:0000318"/>
    <property type="project" value="GO_Central"/>
</dbReference>
<dbReference type="GO" id="GO:0003678">
    <property type="term" value="F:DNA helicase activity"/>
    <property type="evidence" value="ECO:0000318"/>
    <property type="project" value="GO_Central"/>
</dbReference>
<dbReference type="GO" id="GO:0005524">
    <property type="term" value="F:ATP binding"/>
    <property type="evidence" value="ECO:0007669"/>
    <property type="project" value="UniProtKB-KW"/>
</dbReference>
<dbReference type="Gene3D" id="1.10.3380.10">
    <property type="entry name" value="Sec63 N-terminal domain-like domain"/>
    <property type="match status" value="1"/>
</dbReference>
<evidence type="ECO:0000256" key="3">
    <source>
        <dbReference type="ARBA" id="ARBA00022801"/>
    </source>
</evidence>
<dbReference type="PANTHER" id="PTHR47835:SF3">
    <property type="entry name" value="HELICASE FOR MEIOSIS 1"/>
    <property type="match status" value="1"/>
</dbReference>
<gene>
    <name evidence="14" type="ORF">MONBRDRAFT_28075</name>
</gene>
<dbReference type="STRING" id="81824.A9V745"/>
<keyword evidence="5" id="KW-0067">ATP-binding</keyword>
<evidence type="ECO:0000256" key="1">
    <source>
        <dbReference type="ARBA" id="ARBA00010140"/>
    </source>
</evidence>
<keyword evidence="3" id="KW-0378">Hydrolase</keyword>
<dbReference type="PANTHER" id="PTHR47835">
    <property type="entry name" value="HFM1, ATP DEPENDENT DNA HELICASE HOMOLOG"/>
    <property type="match status" value="1"/>
</dbReference>
<protein>
    <recommendedName>
        <fullName evidence="9">DNA 3'-5' helicase</fullName>
        <ecNumber evidence="9">5.6.2.4</ecNumber>
    </recommendedName>
</protein>
<dbReference type="InParanoid" id="A9V745"/>
<keyword evidence="4" id="KW-0347">Helicase</keyword>
<keyword evidence="15" id="KW-1185">Reference proteome</keyword>
<dbReference type="Gene3D" id="1.10.10.10">
    <property type="entry name" value="Winged helix-like DNA-binding domain superfamily/Winged helix DNA-binding domain"/>
    <property type="match status" value="1"/>
</dbReference>
<evidence type="ECO:0000256" key="9">
    <source>
        <dbReference type="ARBA" id="ARBA00034808"/>
    </source>
</evidence>
<dbReference type="SMART" id="SM00973">
    <property type="entry name" value="Sec63"/>
    <property type="match status" value="1"/>
</dbReference>
<sequence>MEKRVAQPRHSPNPSLANHRSKQHFCKVPTSSQIPTRSSCFAKPPHCELVCLDPRYDGFFAFEQLNAVQSQVFEDVFEGDGNLVVSAPTGCGKTVLFELAMLHYLKEIQYVPGGGHPEAQCIYVAPIKALCDERYADWHPRFARLGLKVMHEKWDSLTRQLKTKRDKLVALLMVDEVHLLTDERRGPVVECIVTRTMSMSDGQGRSTRVVAVSATCPNIQDIAAWLQSKDRRAFTHVFGPEFRPVPLSPIVRAFPGFEHPGDEHKFDKYLNNHLPSIVQQHNPQGNPTICFCMTQRSTYETARAIGLARQRQQQQQQRCASTPTANLTAVARSVNDRQLAGLLNMGVAVHHGQMTPHDRGLVEQAFRDRHIAFLAATSTLAMGVNLPAYMVIIKGTKEYTGGQTQDLPDIKVLQMIGRAGRPQYDHQAVAIIVTTRSHHDKYANLAGGRETVESHLHKAIIEHVNAEVTLGTITCVEDAIAWLKSSFLYRRVLQAPKLYGVATEQLNRLDAAGLISMNELLECRPTAIGGLVARYYVAFATYQLFQQMLEATDMADMLKLLCAAQEFQELRLRRNEKTPLKKLNVPTKKDQSEPIRFPMKEGRGCIRDTAMKVNCLVQAALGVLRVEEWKLNQDTQSALRTANRLAQCFIELVWISRRQVPAQALLTALQLGQSLRARIWWDSPHIALQFKSVGRHTSLQLVNAGVDSAQKLRSYSSAQLHALLGKPTLAEKHTTRTIQVASEVSKLPQFQVELVAGGDATWNVTVTLLAGVCGSKAPLFLLVLDGSCILLAERISGTFLMEGAFSKWFQGPRTATSALVAHLVHGDVAGVNQRVEVAAAAAAKPGGQRSSQLDIDALLEGLDEEEEESHVEHKPVAATKNSRNAKRQPKTGARFQKRGEDGTRVMNKDFNMAACTSQSNQLSAGAHTESRVPPELQVIPQHTLRVFAQAQTDMKSPVPEPLARDAQHLRSRFGAQASWLPTSPLLSEKRTPQRQSGSTEASQIPIQQTETAPRLETQPRDWGAQPGMRAETPTKRPRQMWGKECQTTKKRCQQDWVQDTLL</sequence>
<dbReference type="PROSITE" id="PS51194">
    <property type="entry name" value="HELICASE_CTER"/>
    <property type="match status" value="1"/>
</dbReference>
<dbReference type="InterPro" id="IPR011545">
    <property type="entry name" value="DEAD/DEAH_box_helicase_dom"/>
</dbReference>
<evidence type="ECO:0000256" key="11">
    <source>
        <dbReference type="SAM" id="MobiDB-lite"/>
    </source>
</evidence>
<feature type="region of interest" description="Disordered" evidence="11">
    <location>
        <begin position="1"/>
        <end position="22"/>
    </location>
</feature>
<dbReference type="RefSeq" id="XP_001748491.1">
    <property type="nucleotide sequence ID" value="XM_001748439.1"/>
</dbReference>
<keyword evidence="6" id="KW-0413">Isomerase</keyword>
<dbReference type="OMA" id="EEFRPCQ"/>
<dbReference type="SMART" id="SM00490">
    <property type="entry name" value="HELICc"/>
    <property type="match status" value="1"/>
</dbReference>
<comment type="catalytic activity">
    <reaction evidence="10">
        <text>ATP + H2O = ADP + phosphate + H(+)</text>
        <dbReference type="Rhea" id="RHEA:13065"/>
        <dbReference type="ChEBI" id="CHEBI:15377"/>
        <dbReference type="ChEBI" id="CHEBI:15378"/>
        <dbReference type="ChEBI" id="CHEBI:30616"/>
        <dbReference type="ChEBI" id="CHEBI:43474"/>
        <dbReference type="ChEBI" id="CHEBI:456216"/>
        <dbReference type="EC" id="5.6.2.4"/>
    </reaction>
</comment>
<dbReference type="InterPro" id="IPR001650">
    <property type="entry name" value="Helicase_C-like"/>
</dbReference>
<keyword evidence="7" id="KW-0469">Meiosis</keyword>
<dbReference type="GeneID" id="5893751"/>
<dbReference type="AlphaFoldDB" id="A9V745"/>
<dbReference type="SUPFAM" id="SSF52540">
    <property type="entry name" value="P-loop containing nucleoside triphosphate hydrolases"/>
    <property type="match status" value="2"/>
</dbReference>
<evidence type="ECO:0000313" key="14">
    <source>
        <dbReference type="EMBL" id="EDQ86655.1"/>
    </source>
</evidence>
<feature type="compositionally biased region" description="Polar residues" evidence="11">
    <location>
        <begin position="993"/>
        <end position="1011"/>
    </location>
</feature>
<dbReference type="SMART" id="SM00487">
    <property type="entry name" value="DEXDc"/>
    <property type="match status" value="1"/>
</dbReference>
<dbReference type="InterPro" id="IPR036388">
    <property type="entry name" value="WH-like_DNA-bd_sf"/>
</dbReference>
<dbReference type="Pfam" id="PF02889">
    <property type="entry name" value="Sec63"/>
    <property type="match status" value="1"/>
</dbReference>
<dbReference type="GO" id="GO:0000712">
    <property type="term" value="P:resolution of meiotic recombination intermediates"/>
    <property type="evidence" value="ECO:0000318"/>
    <property type="project" value="GO_Central"/>
</dbReference>
<dbReference type="InterPro" id="IPR004179">
    <property type="entry name" value="Sec63-dom"/>
</dbReference>
<evidence type="ECO:0000256" key="5">
    <source>
        <dbReference type="ARBA" id="ARBA00022840"/>
    </source>
</evidence>
<dbReference type="eggNOG" id="KOG0952">
    <property type="taxonomic scope" value="Eukaryota"/>
</dbReference>
<evidence type="ECO:0000259" key="13">
    <source>
        <dbReference type="PROSITE" id="PS51194"/>
    </source>
</evidence>
<dbReference type="KEGG" id="mbr:MONBRDRAFT_28075"/>
<dbReference type="InterPro" id="IPR014001">
    <property type="entry name" value="Helicase_ATP-bd"/>
</dbReference>
<dbReference type="InterPro" id="IPR027417">
    <property type="entry name" value="P-loop_NTPase"/>
</dbReference>
<evidence type="ECO:0000256" key="6">
    <source>
        <dbReference type="ARBA" id="ARBA00023235"/>
    </source>
</evidence>
<accession>A9V745</accession>
<feature type="region of interest" description="Disordered" evidence="11">
    <location>
        <begin position="980"/>
        <end position="1062"/>
    </location>
</feature>